<dbReference type="OrthoDB" id="21380at2759"/>
<dbReference type="EMBL" id="NJEU01000471">
    <property type="protein sequence ID" value="PHH73881.1"/>
    <property type="molecule type" value="Genomic_DNA"/>
</dbReference>
<evidence type="ECO:0000259" key="6">
    <source>
        <dbReference type="PROSITE" id="PS51265"/>
    </source>
</evidence>
<evidence type="ECO:0000256" key="1">
    <source>
        <dbReference type="ARBA" id="ARBA00022723"/>
    </source>
</evidence>
<dbReference type="Pfam" id="PF08630">
    <property type="entry name" value="Dfp1_Him1_M"/>
    <property type="match status" value="1"/>
</dbReference>
<keyword evidence="8" id="KW-1185">Reference proteome</keyword>
<name>A0A2C5Z3Y1_9HYPO</name>
<feature type="region of interest" description="Disordered" evidence="5">
    <location>
        <begin position="89"/>
        <end position="111"/>
    </location>
</feature>
<dbReference type="PANTHER" id="PTHR15375:SF26">
    <property type="entry name" value="PROTEIN CHIFFON"/>
    <property type="match status" value="1"/>
</dbReference>
<sequence>MSPPPRVPLANNPNAANSPLRGQSLLAYVKHKRPTAYNVCHDTDAKPPPAKRQAFQGASHRRAISPAKHRSHLAAHRPSLASAASFAAHPAHSTARQLAHRERSRQPSVVRASHDIDNEVWRQHYSAKFPKMVFYFDSIPDDTRAKLTKRIAYFGARQEPFFSIEVTHVITTRVIPCETRGDAIDARQSGTNEPATPSLKQQDSTEQQPETINPSLLDRSTAARRKLLFDFRQASTASVAVVDNAATAKRTKPRNNDVLHKAREMGKKIWSLDKFQTMLSVLLDTASPSAPPRVSTGMRGQLPVSRSFQEPSLIQLLHNERLNGPSDRDPTAINRELIYFKGPYIYVWDMDERQKPLMVREYPKVVVKSEGEWPQFRSVGNGRCPFVEESEARERQRRKTRVSQTARAPVNAPAETCAVSKANTASHHPCTKLAAQREAAPSPPLVKSITGKRTFAEMQDLNRAVPPEADTFNPAKAILSKANFTRGETLAQPNHAFISRGEGTRLFAGEPVASGLQPSNVTSAIRSQRVSSTSGIHGAKAGTSKEIYGLQRKVLQKATPAPQDAVSRRLIDVSAEVVSSVSTATCRQTSKTMQDDTTRRVIETKEKQVHPQLVKSKKDAKPGYCENCQEKFNDFDEHIVTRTHRKFAENDDNWAELDQLLTCLRRLPKYSSMIMDEESSCAW</sequence>
<dbReference type="PROSITE" id="PS51265">
    <property type="entry name" value="ZF_DBF4"/>
    <property type="match status" value="1"/>
</dbReference>
<protein>
    <recommendedName>
        <fullName evidence="6">DBF4-type domain-containing protein</fullName>
    </recommendedName>
</protein>
<dbReference type="GO" id="GO:0010571">
    <property type="term" value="P:positive regulation of nuclear cell cycle DNA replication"/>
    <property type="evidence" value="ECO:0007669"/>
    <property type="project" value="TreeGrafter"/>
</dbReference>
<dbReference type="Gene3D" id="6.10.250.3410">
    <property type="entry name" value="DBF zinc finger"/>
    <property type="match status" value="1"/>
</dbReference>
<dbReference type="Pfam" id="PF07535">
    <property type="entry name" value="zf-DBF"/>
    <property type="match status" value="1"/>
</dbReference>
<evidence type="ECO:0000313" key="8">
    <source>
        <dbReference type="Proteomes" id="UP000224854"/>
    </source>
</evidence>
<gene>
    <name evidence="7" type="ORF">CDD82_5225</name>
</gene>
<dbReference type="Pfam" id="PF22437">
    <property type="entry name" value="DBF4_BRCT"/>
    <property type="match status" value="1"/>
</dbReference>
<feature type="region of interest" description="Disordered" evidence="5">
    <location>
        <begin position="388"/>
        <end position="409"/>
    </location>
</feature>
<evidence type="ECO:0000256" key="2">
    <source>
        <dbReference type="ARBA" id="ARBA00022771"/>
    </source>
</evidence>
<dbReference type="PANTHER" id="PTHR15375">
    <property type="entry name" value="ACTIVATOR OF S-PHASE KINASE-RELATED"/>
    <property type="match status" value="1"/>
</dbReference>
<keyword evidence="2 4" id="KW-0863">Zinc-finger</keyword>
<feature type="region of interest" description="Disordered" evidence="5">
    <location>
        <begin position="1"/>
        <end position="20"/>
    </location>
</feature>
<dbReference type="InterPro" id="IPR036420">
    <property type="entry name" value="BRCT_dom_sf"/>
</dbReference>
<dbReference type="InterPro" id="IPR006572">
    <property type="entry name" value="Znf_DBF"/>
</dbReference>
<feature type="compositionally biased region" description="Low complexity" evidence="5">
    <location>
        <begin position="8"/>
        <end position="20"/>
    </location>
</feature>
<dbReference type="GO" id="GO:0043539">
    <property type="term" value="F:protein serine/threonine kinase activator activity"/>
    <property type="evidence" value="ECO:0007669"/>
    <property type="project" value="TreeGrafter"/>
</dbReference>
<evidence type="ECO:0000313" key="7">
    <source>
        <dbReference type="EMBL" id="PHH73881.1"/>
    </source>
</evidence>
<dbReference type="GO" id="GO:0031431">
    <property type="term" value="C:Dbf4-dependent protein kinase complex"/>
    <property type="evidence" value="ECO:0007669"/>
    <property type="project" value="TreeGrafter"/>
</dbReference>
<feature type="domain" description="DBF4-type" evidence="6">
    <location>
        <begin position="618"/>
        <end position="667"/>
    </location>
</feature>
<evidence type="ECO:0000256" key="3">
    <source>
        <dbReference type="ARBA" id="ARBA00022833"/>
    </source>
</evidence>
<proteinExistence type="predicted"/>
<accession>A0A2C5Z3Y1</accession>
<dbReference type="GO" id="GO:1901987">
    <property type="term" value="P:regulation of cell cycle phase transition"/>
    <property type="evidence" value="ECO:0007669"/>
    <property type="project" value="TreeGrafter"/>
</dbReference>
<dbReference type="Proteomes" id="UP000224854">
    <property type="component" value="Unassembled WGS sequence"/>
</dbReference>
<dbReference type="GO" id="GO:0008270">
    <property type="term" value="F:zinc ion binding"/>
    <property type="evidence" value="ECO:0007669"/>
    <property type="project" value="UniProtKB-KW"/>
</dbReference>
<comment type="caution">
    <text evidence="7">The sequence shown here is derived from an EMBL/GenBank/DDBJ whole genome shotgun (WGS) entry which is preliminary data.</text>
</comment>
<organism evidence="7 8">
    <name type="scientific">Ophiocordyceps australis</name>
    <dbReference type="NCBI Taxonomy" id="1399860"/>
    <lineage>
        <taxon>Eukaryota</taxon>
        <taxon>Fungi</taxon>
        <taxon>Dikarya</taxon>
        <taxon>Ascomycota</taxon>
        <taxon>Pezizomycotina</taxon>
        <taxon>Sordariomycetes</taxon>
        <taxon>Hypocreomycetidae</taxon>
        <taxon>Hypocreales</taxon>
        <taxon>Ophiocordycipitaceae</taxon>
        <taxon>Ophiocordyceps</taxon>
    </lineage>
</organism>
<dbReference type="Gene3D" id="3.40.50.10190">
    <property type="entry name" value="BRCT domain"/>
    <property type="match status" value="2"/>
</dbReference>
<dbReference type="InterPro" id="IPR013939">
    <property type="entry name" value="Regulatory_Dfp1/Him1"/>
</dbReference>
<dbReference type="SUPFAM" id="SSF52113">
    <property type="entry name" value="BRCT domain"/>
    <property type="match status" value="1"/>
</dbReference>
<dbReference type="AlphaFoldDB" id="A0A2C5Z3Y1"/>
<evidence type="ECO:0000256" key="4">
    <source>
        <dbReference type="PROSITE-ProRule" id="PRU00600"/>
    </source>
</evidence>
<dbReference type="CDD" id="cd00027">
    <property type="entry name" value="BRCT"/>
    <property type="match status" value="1"/>
</dbReference>
<dbReference type="InterPro" id="IPR051590">
    <property type="entry name" value="Replication_Regulatory_Kinase"/>
</dbReference>
<keyword evidence="1" id="KW-0479">Metal-binding</keyword>
<keyword evidence="3" id="KW-0862">Zinc</keyword>
<dbReference type="SMART" id="SM00586">
    <property type="entry name" value="ZnF_DBF"/>
    <property type="match status" value="1"/>
</dbReference>
<reference evidence="7 8" key="1">
    <citation type="submission" date="2017-06" db="EMBL/GenBank/DDBJ databases">
        <title>Ant-infecting Ophiocordyceps genomes reveal a high diversity of potential behavioral manipulation genes and a possible major role for enterotoxins.</title>
        <authorList>
            <person name="De Bekker C."/>
            <person name="Evans H.C."/>
            <person name="Brachmann A."/>
            <person name="Hughes D.P."/>
        </authorList>
    </citation>
    <scope>NUCLEOTIDE SEQUENCE [LARGE SCALE GENOMIC DNA]</scope>
    <source>
        <strain evidence="7 8">1348a</strain>
    </source>
</reference>
<feature type="region of interest" description="Disordered" evidence="5">
    <location>
        <begin position="185"/>
        <end position="217"/>
    </location>
</feature>
<dbReference type="InterPro" id="IPR055116">
    <property type="entry name" value="DBF4_BRCT"/>
</dbReference>
<dbReference type="InterPro" id="IPR038545">
    <property type="entry name" value="Znf_DBF_sf"/>
</dbReference>
<feature type="compositionally biased region" description="Polar residues" evidence="5">
    <location>
        <begin position="188"/>
        <end position="214"/>
    </location>
</feature>
<dbReference type="FunFam" id="6.10.250.3410:FF:000001">
    <property type="entry name" value="Protein DBF4 homolog A"/>
    <property type="match status" value="1"/>
</dbReference>
<dbReference type="GO" id="GO:0003676">
    <property type="term" value="F:nucleic acid binding"/>
    <property type="evidence" value="ECO:0007669"/>
    <property type="project" value="InterPro"/>
</dbReference>
<evidence type="ECO:0000256" key="5">
    <source>
        <dbReference type="SAM" id="MobiDB-lite"/>
    </source>
</evidence>